<name>B4RHK5_PHEZH</name>
<dbReference type="KEGG" id="pzu:PHZ_c1051"/>
<dbReference type="InterPro" id="IPR007939">
    <property type="entry name" value="Cu-R_B_prcur"/>
</dbReference>
<evidence type="ECO:0000256" key="2">
    <source>
        <dbReference type="SAM" id="SignalP"/>
    </source>
</evidence>
<dbReference type="Gene3D" id="2.40.128.130">
    <property type="entry name" value="Autotransporter beta-domain"/>
    <property type="match status" value="1"/>
</dbReference>
<evidence type="ECO:0000256" key="1">
    <source>
        <dbReference type="SAM" id="MobiDB-lite"/>
    </source>
</evidence>
<evidence type="ECO:0000313" key="3">
    <source>
        <dbReference type="EMBL" id="ACG77465.1"/>
    </source>
</evidence>
<dbReference type="InterPro" id="IPR036709">
    <property type="entry name" value="Autotransporte_beta_dom_sf"/>
</dbReference>
<dbReference type="GO" id="GO:0009279">
    <property type="term" value="C:cell outer membrane"/>
    <property type="evidence" value="ECO:0007669"/>
    <property type="project" value="InterPro"/>
</dbReference>
<sequence>MIRPALLALVPAALAAPALAQDPHAHHHPAPAAEAPPPAADPHAHHKAPPADPHAGHAMPADPYAGHATPQAPADPHAGHAMPQAPADPHAGHAMPQAPADPHAGHAMPQAPADPHAGHAMPRAADLPVGTAPAPPPPADRQADAIFGRAQMDRARAILASEHGGMRHWSLRIDELELRPQDGSDGFAWGAEYRVGGDVNRLALKTEGEGETGGHLESAEVQALWSRALGPYFDLQAGVRQDFQPRPRRTYAVLGVEGLAPYWFEVGGALFLSDEGDVSARLEAAYDLRLTNRLILEPSAEANLAASDDPATGVGSGLSDLELGLRLRYDLRLREVSPYVGVSWERKFGDTADYARAEGEPVEDTRLVVGLKAFF</sequence>
<proteinExistence type="predicted"/>
<dbReference type="Pfam" id="PF05275">
    <property type="entry name" value="CopB"/>
    <property type="match status" value="1"/>
</dbReference>
<feature type="signal peptide" evidence="2">
    <location>
        <begin position="1"/>
        <end position="20"/>
    </location>
</feature>
<accession>B4RHK5</accession>
<dbReference type="RefSeq" id="WP_012521611.1">
    <property type="nucleotide sequence ID" value="NC_011144.1"/>
</dbReference>
<dbReference type="STRING" id="450851.PHZ_c1051"/>
<dbReference type="GO" id="GO:0006878">
    <property type="term" value="P:intracellular copper ion homeostasis"/>
    <property type="evidence" value="ECO:0007669"/>
    <property type="project" value="InterPro"/>
</dbReference>
<dbReference type="OrthoDB" id="9778934at2"/>
<dbReference type="eggNOG" id="COG3667">
    <property type="taxonomic scope" value="Bacteria"/>
</dbReference>
<reference evidence="3 4" key="1">
    <citation type="journal article" date="2008" name="BMC Genomics">
        <title>Complete genome of Phenylobacterium zucineum - a novel facultative intracellular bacterium isolated from human erythroleukemia cell line K562.</title>
        <authorList>
            <person name="Luo Y."/>
            <person name="Xu X."/>
            <person name="Ding Z."/>
            <person name="Liu Z."/>
            <person name="Zhang B."/>
            <person name="Yan Z."/>
            <person name="Sun J."/>
            <person name="Hu S."/>
            <person name="Hu X."/>
        </authorList>
    </citation>
    <scope>NUCLEOTIDE SEQUENCE [LARGE SCALE GENOMIC DNA]</scope>
    <source>
        <strain evidence="3 4">HLK1</strain>
    </source>
</reference>
<dbReference type="GO" id="GO:0005507">
    <property type="term" value="F:copper ion binding"/>
    <property type="evidence" value="ECO:0007669"/>
    <property type="project" value="InterPro"/>
</dbReference>
<dbReference type="EMBL" id="CP000747">
    <property type="protein sequence ID" value="ACG77465.1"/>
    <property type="molecule type" value="Genomic_DNA"/>
</dbReference>
<keyword evidence="2" id="KW-0732">Signal</keyword>
<dbReference type="SUPFAM" id="SSF103515">
    <property type="entry name" value="Autotransporter"/>
    <property type="match status" value="1"/>
</dbReference>
<protein>
    <submittedName>
        <fullName evidence="3">Copper resistance protein B</fullName>
    </submittedName>
</protein>
<keyword evidence="4" id="KW-1185">Reference proteome</keyword>
<organism evidence="3 4">
    <name type="scientific">Phenylobacterium zucineum (strain HLK1)</name>
    <dbReference type="NCBI Taxonomy" id="450851"/>
    <lineage>
        <taxon>Bacteria</taxon>
        <taxon>Pseudomonadati</taxon>
        <taxon>Pseudomonadota</taxon>
        <taxon>Alphaproteobacteria</taxon>
        <taxon>Caulobacterales</taxon>
        <taxon>Caulobacteraceae</taxon>
        <taxon>Phenylobacterium</taxon>
    </lineage>
</organism>
<feature type="chain" id="PRO_5002822213" evidence="2">
    <location>
        <begin position="21"/>
        <end position="375"/>
    </location>
</feature>
<gene>
    <name evidence="3" type="primary">pcoB</name>
    <name evidence="3" type="ordered locus">PHZ_c1051</name>
</gene>
<feature type="region of interest" description="Disordered" evidence="1">
    <location>
        <begin position="20"/>
        <end position="142"/>
    </location>
</feature>
<evidence type="ECO:0000313" key="4">
    <source>
        <dbReference type="Proteomes" id="UP000001868"/>
    </source>
</evidence>
<dbReference type="Proteomes" id="UP000001868">
    <property type="component" value="Chromosome"/>
</dbReference>
<dbReference type="HOGENOM" id="CLU_042913_0_2_5"/>
<dbReference type="AlphaFoldDB" id="B4RHK5"/>